<dbReference type="AlphaFoldDB" id="A0A6J4RYI8"/>
<gene>
    <name evidence="1" type="ORF">AVDCRST_MAG30-771</name>
</gene>
<proteinExistence type="predicted"/>
<feature type="non-terminal residue" evidence="1">
    <location>
        <position position="1"/>
    </location>
</feature>
<protein>
    <submittedName>
        <fullName evidence="1">Uncharacterized protein</fullName>
    </submittedName>
</protein>
<accession>A0A6J4RYI8</accession>
<evidence type="ECO:0000313" key="1">
    <source>
        <dbReference type="EMBL" id="CAA9480570.1"/>
    </source>
</evidence>
<sequence length="59" mass="6198">AWRPPAGRASLAGLMDALEAARLVVAVGWLGWSPGWTPPPEHAQDWLAAALDAAERIGP</sequence>
<dbReference type="EMBL" id="CADCVS010000128">
    <property type="protein sequence ID" value="CAA9480570.1"/>
    <property type="molecule type" value="Genomic_DNA"/>
</dbReference>
<reference evidence="1" key="1">
    <citation type="submission" date="2020-02" db="EMBL/GenBank/DDBJ databases">
        <authorList>
            <person name="Meier V. D."/>
        </authorList>
    </citation>
    <scope>NUCLEOTIDE SEQUENCE</scope>
    <source>
        <strain evidence="1">AVDCRST_MAG30</strain>
    </source>
</reference>
<name>A0A6J4RYI8_9ACTN</name>
<organism evidence="1">
    <name type="scientific">uncultured Solirubrobacteraceae bacterium</name>
    <dbReference type="NCBI Taxonomy" id="1162706"/>
    <lineage>
        <taxon>Bacteria</taxon>
        <taxon>Bacillati</taxon>
        <taxon>Actinomycetota</taxon>
        <taxon>Thermoleophilia</taxon>
        <taxon>Solirubrobacterales</taxon>
        <taxon>Solirubrobacteraceae</taxon>
        <taxon>environmental samples</taxon>
    </lineage>
</organism>